<dbReference type="InterPro" id="IPR051209">
    <property type="entry name" value="FAD-bind_Monooxygenase_sf"/>
</dbReference>
<dbReference type="EMBL" id="AP024237">
    <property type="protein sequence ID" value="BCO34078.1"/>
    <property type="molecule type" value="Genomic_DNA"/>
</dbReference>
<dbReference type="Proteomes" id="UP000595446">
    <property type="component" value="Chromosome"/>
</dbReference>
<name>A0A2G8BEZ6_9MYCO</name>
<dbReference type="InterPro" id="IPR020946">
    <property type="entry name" value="Flavin_mOase-like"/>
</dbReference>
<keyword evidence="3" id="KW-0274">FAD</keyword>
<keyword evidence="4" id="KW-0560">Oxidoreductase</keyword>
<dbReference type="GO" id="GO:0050661">
    <property type="term" value="F:NADP binding"/>
    <property type="evidence" value="ECO:0007669"/>
    <property type="project" value="InterPro"/>
</dbReference>
<reference evidence="5 6" key="1">
    <citation type="submission" date="2020-12" db="EMBL/GenBank/DDBJ databases">
        <title>Complete genome sequence of Mycobacterium heckeshornense JCM 15655T, closely related to a pathogenic non-tuberculous mycobacterial species Mycobacterium xenopi.</title>
        <authorList>
            <person name="Yoshida M."/>
            <person name="Fukano H."/>
            <person name="Asakura T."/>
            <person name="Suzuki M."/>
            <person name="Hoshino Y."/>
        </authorList>
    </citation>
    <scope>NUCLEOTIDE SEQUENCE [LARGE SCALE GENOMIC DNA]</scope>
    <source>
        <strain evidence="5 6">JCM 15655</strain>
    </source>
</reference>
<dbReference type="RefSeq" id="WP_048891171.1">
    <property type="nucleotide sequence ID" value="NZ_AP024237.1"/>
</dbReference>
<keyword evidence="6" id="KW-1185">Reference proteome</keyword>
<dbReference type="Gene3D" id="3.50.50.60">
    <property type="entry name" value="FAD/NAD(P)-binding domain"/>
    <property type="match status" value="2"/>
</dbReference>
<dbReference type="PANTHER" id="PTHR42877">
    <property type="entry name" value="L-ORNITHINE N(5)-MONOOXYGENASE-RELATED"/>
    <property type="match status" value="1"/>
</dbReference>
<sequence length="490" mass="55060">MTKRQPTVAIAGAGMSGICAAIILQRGGIDDVTLYEKADEVGGTWRENTYPGLTCDVPSRFYQFSFAPNPGWSHLFSPGGEIQEYFTDVAKRTGVYERIRFRTEVVSAEFDGRGWVVSTRAGETSRVDFLISATGVLHHPKIPDIRALSDFSGSVFHSARWDHSVELRGRRVAVIGTGSTGVQIVSRLAGTPARLTLFQRTPQWIMPMPNPRYPRLTHRTHRVFPWLNHLGYHGYRIPMEIFSAALVKPGWRRRFVAALCRANLRTVRDPHLRKALTPNYTPMCKRLVISGGFYRAIQRDDVELVTSRIDHIEPRGIVTDDGILHQADVIVLATGFDAHAYMRPMRVVGRDGICLDEAWRDGPHAFETVAMPGFPNFFMLLGPHSPVGNFPLTAVAESQANHILGWIKRWQREEFDTVEPTQSATQAFNAALTAAMPNTVWTTGCDSWYLGKNGLPEVWPFTPAKHRAMLAETKLENYDLRFTPPELARH</sequence>
<proteinExistence type="inferred from homology"/>
<dbReference type="SUPFAM" id="SSF51905">
    <property type="entry name" value="FAD/NAD(P)-binding domain"/>
    <property type="match status" value="2"/>
</dbReference>
<dbReference type="InterPro" id="IPR036188">
    <property type="entry name" value="FAD/NAD-bd_sf"/>
</dbReference>
<organism evidence="5 6">
    <name type="scientific">Mycobacterium heckeshornense</name>
    <dbReference type="NCBI Taxonomy" id="110505"/>
    <lineage>
        <taxon>Bacteria</taxon>
        <taxon>Bacillati</taxon>
        <taxon>Actinomycetota</taxon>
        <taxon>Actinomycetes</taxon>
        <taxon>Mycobacteriales</taxon>
        <taxon>Mycobacteriaceae</taxon>
        <taxon>Mycobacterium</taxon>
    </lineage>
</organism>
<evidence type="ECO:0000256" key="1">
    <source>
        <dbReference type="ARBA" id="ARBA00010139"/>
    </source>
</evidence>
<evidence type="ECO:0000313" key="5">
    <source>
        <dbReference type="EMBL" id="BCO34078.1"/>
    </source>
</evidence>
<gene>
    <name evidence="5" type="ORF">MHEC_05110</name>
</gene>
<dbReference type="AlphaFoldDB" id="A0A2G8BEZ6"/>
<protein>
    <submittedName>
        <fullName evidence="5">Putative monooxygenase</fullName>
    </submittedName>
</protein>
<evidence type="ECO:0000256" key="4">
    <source>
        <dbReference type="ARBA" id="ARBA00023002"/>
    </source>
</evidence>
<dbReference type="OrthoDB" id="5168853at2"/>
<evidence type="ECO:0000256" key="3">
    <source>
        <dbReference type="ARBA" id="ARBA00022827"/>
    </source>
</evidence>
<comment type="similarity">
    <text evidence="1">Belongs to the FAD-binding monooxygenase family.</text>
</comment>
<dbReference type="Pfam" id="PF00743">
    <property type="entry name" value="FMO-like"/>
    <property type="match status" value="1"/>
</dbReference>
<dbReference type="PRINTS" id="PR00469">
    <property type="entry name" value="PNDRDTASEII"/>
</dbReference>
<keyword evidence="5" id="KW-0503">Monooxygenase</keyword>
<evidence type="ECO:0000256" key="2">
    <source>
        <dbReference type="ARBA" id="ARBA00022630"/>
    </source>
</evidence>
<accession>A0A2G8BEZ6</accession>
<dbReference type="GO" id="GO:0050660">
    <property type="term" value="F:flavin adenine dinucleotide binding"/>
    <property type="evidence" value="ECO:0007669"/>
    <property type="project" value="InterPro"/>
</dbReference>
<evidence type="ECO:0000313" key="6">
    <source>
        <dbReference type="Proteomes" id="UP000595446"/>
    </source>
</evidence>
<keyword evidence="2" id="KW-0285">Flavoprotein</keyword>
<dbReference type="PANTHER" id="PTHR42877:SF4">
    <property type="entry name" value="FAD_NAD(P)-BINDING DOMAIN-CONTAINING PROTEIN-RELATED"/>
    <property type="match status" value="1"/>
</dbReference>
<dbReference type="STRING" id="110505.ACT16_09265"/>
<dbReference type="GO" id="GO:0004499">
    <property type="term" value="F:N,N-dimethylaniline monooxygenase activity"/>
    <property type="evidence" value="ECO:0007669"/>
    <property type="project" value="InterPro"/>
</dbReference>